<reference evidence="7 8" key="1">
    <citation type="journal article" date="2019" name="Emerg. Microbes Infect.">
        <title>Comprehensive subspecies identification of 175 nontuberculous mycobacteria species based on 7547 genomic profiles.</title>
        <authorList>
            <person name="Matsumoto Y."/>
            <person name="Kinjo T."/>
            <person name="Motooka D."/>
            <person name="Nabeya D."/>
            <person name="Jung N."/>
            <person name="Uechi K."/>
            <person name="Horii T."/>
            <person name="Iida T."/>
            <person name="Fujita J."/>
            <person name="Nakamura S."/>
        </authorList>
    </citation>
    <scope>NUCLEOTIDE SEQUENCE [LARGE SCALE GENOMIC DNA]</scope>
    <source>
        <strain evidence="7 8">JCM 13392</strain>
    </source>
</reference>
<dbReference type="SMART" id="SM00827">
    <property type="entry name" value="PKS_AT"/>
    <property type="match status" value="1"/>
</dbReference>
<dbReference type="InterPro" id="IPR016035">
    <property type="entry name" value="Acyl_Trfase/lysoPLipase"/>
</dbReference>
<dbReference type="GO" id="GO:0004312">
    <property type="term" value="F:fatty acid synthase activity"/>
    <property type="evidence" value="ECO:0007669"/>
    <property type="project" value="TreeGrafter"/>
</dbReference>
<keyword evidence="2" id="KW-0597">Phosphoprotein</keyword>
<dbReference type="InterPro" id="IPR050091">
    <property type="entry name" value="PKS_NRPS_Biosynth_Enz"/>
</dbReference>
<proteinExistence type="predicted"/>
<dbReference type="InterPro" id="IPR013968">
    <property type="entry name" value="PKS_KR"/>
</dbReference>
<dbReference type="SUPFAM" id="SSF52151">
    <property type="entry name" value="FabD/lysophospholipase-like"/>
    <property type="match status" value="1"/>
</dbReference>
<dbReference type="Gene3D" id="3.40.50.720">
    <property type="entry name" value="NAD(P)-binding Rossmann-like Domain"/>
    <property type="match status" value="1"/>
</dbReference>
<dbReference type="PANTHER" id="PTHR43775:SF37">
    <property type="entry name" value="SI:DKEY-61P9.11"/>
    <property type="match status" value="1"/>
</dbReference>
<dbReference type="Pfam" id="PF00550">
    <property type="entry name" value="PP-binding"/>
    <property type="match status" value="1"/>
</dbReference>
<evidence type="ECO:0000313" key="7">
    <source>
        <dbReference type="EMBL" id="GFG58376.1"/>
    </source>
</evidence>
<dbReference type="InterPro" id="IPR036291">
    <property type="entry name" value="NAD(P)-bd_dom_sf"/>
</dbReference>
<dbReference type="InterPro" id="IPR057326">
    <property type="entry name" value="KR_dom"/>
</dbReference>
<dbReference type="Proteomes" id="UP000465241">
    <property type="component" value="Unassembled WGS sequence"/>
</dbReference>
<dbReference type="PROSITE" id="PS00012">
    <property type="entry name" value="PHOSPHOPANTETHEINE"/>
    <property type="match status" value="1"/>
</dbReference>
<keyword evidence="5" id="KW-0511">Multifunctional enzyme</keyword>
<dbReference type="InterPro" id="IPR020806">
    <property type="entry name" value="PKS_PP-bd"/>
</dbReference>
<evidence type="ECO:0000259" key="6">
    <source>
        <dbReference type="PROSITE" id="PS50075"/>
    </source>
</evidence>
<name>A0A7I9WM46_9MYCO</name>
<dbReference type="EMBL" id="BLKT01000003">
    <property type="protein sequence ID" value="GFG58376.1"/>
    <property type="molecule type" value="Genomic_DNA"/>
</dbReference>
<keyword evidence="4" id="KW-0521">NADP</keyword>
<dbReference type="AlphaFoldDB" id="A0A7I9WM46"/>
<dbReference type="Pfam" id="PF00698">
    <property type="entry name" value="Acyl_transf_1"/>
    <property type="match status" value="1"/>
</dbReference>
<feature type="domain" description="Carrier" evidence="6">
    <location>
        <begin position="886"/>
        <end position="963"/>
    </location>
</feature>
<dbReference type="Gene3D" id="3.30.70.3290">
    <property type="match status" value="1"/>
</dbReference>
<dbReference type="InterPro" id="IPR006162">
    <property type="entry name" value="Ppantetheine_attach_site"/>
</dbReference>
<evidence type="ECO:0000256" key="4">
    <source>
        <dbReference type="ARBA" id="ARBA00022857"/>
    </source>
</evidence>
<keyword evidence="1" id="KW-0596">Phosphopantetheine</keyword>
<dbReference type="InterPro" id="IPR014043">
    <property type="entry name" value="Acyl_transferase_dom"/>
</dbReference>
<evidence type="ECO:0000256" key="1">
    <source>
        <dbReference type="ARBA" id="ARBA00022450"/>
    </source>
</evidence>
<protein>
    <submittedName>
        <fullName evidence="7">Polyketide synthase</fullName>
    </submittedName>
</protein>
<dbReference type="InterPro" id="IPR036736">
    <property type="entry name" value="ACP-like_sf"/>
</dbReference>
<dbReference type="SUPFAM" id="SSF55048">
    <property type="entry name" value="Probable ACP-binding domain of malonyl-CoA ACP transacylase"/>
    <property type="match status" value="1"/>
</dbReference>
<sequence length="966" mass="101063">MSRAVSFPDGRLPVVLSAHAAELVRSDAAAVLVHLGDRPDVDVAAVAAHLLRTRRIRRYRAVIRAADRAELIAGLTAVAAGEDHPLVTHSGVAAAPRLAFVLPGQGNQWPGMGADAYRTLPDYRATAEVFEAAFAAAGHDTPGPYLRGDAREFTQIQIQAAQFVHAVALAAVWRRCGVTPDLTVGHSLGEVAAAYLAGVLTADAAVGVVAARAAVVGELPGEYGMAVLGVDADTARALIDGTPGWLELSVVNADSSVVVSGERSAVAELVRDAERSGRFARHIDVDFPAHTSALEPLRSTLQARLPRAEFTDSAVQFIGSATGAVVPPGTDFADYWYTNLRNTVRFDRALHTALRCGATAFVELSAHPALLFALSDLVDSAPELPEGPAVLVGSGHRDRPLIDELSANIAAAATVDPGYRWIDLLPPAHSPALRDFPPAPMRAGFFWAAPQPMSPVPTVSVLTETWAPAPPACAGDRRIGVLDLGGGDTIAESIRAAAADAVPVADADLVLVLAPRDTGADVTRAAADLAARVDAGLLDYVEALGAGCRDVWLVTAGGVCAREGDPTPAPVPAALAVMHRSLGHEAADHTFHHLDLPGWDTDATTLLDAVRSAHGEVALRDGGLLRRDVTQNPPDAAPPLPADQLDNVVITGGSGNIALHFARRLVERGARRVVLLSRRGADAPAVREFLRTCPAGVEVHAPACDVTDRQSVAAAAEAYADGGASLVIHAAGTAAFAPRLLVSGEHLQQMCAAKLTGLTNLVDLWPLHADARMLLCSSVIGVWGGKSATGYAAANRLLDVLAAQLRTQGHRCASVRWGLWQGSNIIDAAEINRVERSGLQQMAARPAVEAGLRDHAGDPLILTADPDRLRTFLDTAEPEAGTIAVDSPAHAADAVRAELVSVLNLADRPLDPAATLFDLGMDSLLALDLRKRITRVTGRSVALATLLGGITVRELVATFEESDSPT</sequence>
<dbReference type="PROSITE" id="PS50075">
    <property type="entry name" value="CARRIER"/>
    <property type="match status" value="1"/>
</dbReference>
<dbReference type="PANTHER" id="PTHR43775">
    <property type="entry name" value="FATTY ACID SYNTHASE"/>
    <property type="match status" value="1"/>
</dbReference>
<dbReference type="GO" id="GO:0005737">
    <property type="term" value="C:cytoplasm"/>
    <property type="evidence" value="ECO:0007669"/>
    <property type="project" value="TreeGrafter"/>
</dbReference>
<dbReference type="SMART" id="SM00823">
    <property type="entry name" value="PKS_PP"/>
    <property type="match status" value="1"/>
</dbReference>
<evidence type="ECO:0000313" key="8">
    <source>
        <dbReference type="Proteomes" id="UP000465241"/>
    </source>
</evidence>
<keyword evidence="8" id="KW-1185">Reference proteome</keyword>
<dbReference type="GO" id="GO:0006633">
    <property type="term" value="P:fatty acid biosynthetic process"/>
    <property type="evidence" value="ECO:0007669"/>
    <property type="project" value="TreeGrafter"/>
</dbReference>
<evidence type="ECO:0000256" key="2">
    <source>
        <dbReference type="ARBA" id="ARBA00022553"/>
    </source>
</evidence>
<keyword evidence="3" id="KW-0808">Transferase</keyword>
<dbReference type="InterPro" id="IPR009081">
    <property type="entry name" value="PP-bd_ACP"/>
</dbReference>
<dbReference type="SMART" id="SM00822">
    <property type="entry name" value="PKS_KR"/>
    <property type="match status" value="1"/>
</dbReference>
<comment type="caution">
    <text evidence="7">The sequence shown here is derived from an EMBL/GenBank/DDBJ whole genome shotgun (WGS) entry which is preliminary data.</text>
</comment>
<dbReference type="Pfam" id="PF08659">
    <property type="entry name" value="KR"/>
    <property type="match status" value="1"/>
</dbReference>
<dbReference type="Gene3D" id="3.40.366.10">
    <property type="entry name" value="Malonyl-Coenzyme A Acyl Carrier Protein, domain 2"/>
    <property type="match status" value="1"/>
</dbReference>
<evidence type="ECO:0000256" key="5">
    <source>
        <dbReference type="ARBA" id="ARBA00023268"/>
    </source>
</evidence>
<dbReference type="SUPFAM" id="SSF47336">
    <property type="entry name" value="ACP-like"/>
    <property type="match status" value="1"/>
</dbReference>
<dbReference type="InterPro" id="IPR001227">
    <property type="entry name" value="Ac_transferase_dom_sf"/>
</dbReference>
<accession>A0A7I9WM46</accession>
<gene>
    <name evidence="7" type="primary">mbtD</name>
    <name evidence="7" type="ORF">MMUR_25120</name>
</gene>
<dbReference type="Gene3D" id="1.10.1200.10">
    <property type="entry name" value="ACP-like"/>
    <property type="match status" value="1"/>
</dbReference>
<dbReference type="GO" id="GO:0071770">
    <property type="term" value="P:DIM/DIP cell wall layer assembly"/>
    <property type="evidence" value="ECO:0007669"/>
    <property type="project" value="TreeGrafter"/>
</dbReference>
<organism evidence="7 8">
    <name type="scientific">Mycolicibacterium murale</name>
    <dbReference type="NCBI Taxonomy" id="182220"/>
    <lineage>
        <taxon>Bacteria</taxon>
        <taxon>Bacillati</taxon>
        <taxon>Actinomycetota</taxon>
        <taxon>Actinomycetes</taxon>
        <taxon>Mycobacteriales</taxon>
        <taxon>Mycobacteriaceae</taxon>
        <taxon>Mycolicibacterium</taxon>
    </lineage>
</organism>
<dbReference type="InterPro" id="IPR016036">
    <property type="entry name" value="Malonyl_transacylase_ACP-bd"/>
</dbReference>
<dbReference type="NCBIfam" id="NF037940">
    <property type="entry name" value="PKS_MbtD"/>
    <property type="match status" value="1"/>
</dbReference>
<dbReference type="GO" id="GO:0031177">
    <property type="term" value="F:phosphopantetheine binding"/>
    <property type="evidence" value="ECO:0007669"/>
    <property type="project" value="InterPro"/>
</dbReference>
<dbReference type="CDD" id="cd05274">
    <property type="entry name" value="KR_FAS_SDR_x"/>
    <property type="match status" value="1"/>
</dbReference>
<dbReference type="RefSeq" id="WP_193489239.1">
    <property type="nucleotide sequence ID" value="NZ_BAAAMC010000011.1"/>
</dbReference>
<dbReference type="SUPFAM" id="SSF51735">
    <property type="entry name" value="NAD(P)-binding Rossmann-fold domains"/>
    <property type="match status" value="2"/>
</dbReference>
<dbReference type="GO" id="GO:0005886">
    <property type="term" value="C:plasma membrane"/>
    <property type="evidence" value="ECO:0007669"/>
    <property type="project" value="TreeGrafter"/>
</dbReference>
<evidence type="ECO:0000256" key="3">
    <source>
        <dbReference type="ARBA" id="ARBA00022679"/>
    </source>
</evidence>